<reference evidence="2" key="1">
    <citation type="submission" date="2018-04" db="EMBL/GenBank/DDBJ databases">
        <title>Complete genome of Antarctic heterotrophic bacterium Hymenobacter nivis.</title>
        <authorList>
            <person name="Terashima M."/>
        </authorList>
    </citation>
    <scope>NUCLEOTIDE SEQUENCE [LARGE SCALE GENOMIC DNA]</scope>
    <source>
        <strain evidence="2">NBRC 111535</strain>
    </source>
</reference>
<dbReference type="OrthoDB" id="7574679at2"/>
<dbReference type="GO" id="GO:0008237">
    <property type="term" value="F:metallopeptidase activity"/>
    <property type="evidence" value="ECO:0007669"/>
    <property type="project" value="InterPro"/>
</dbReference>
<evidence type="ECO:0008006" key="3">
    <source>
        <dbReference type="Google" id="ProtNLM"/>
    </source>
</evidence>
<keyword evidence="2" id="KW-1185">Reference proteome</keyword>
<dbReference type="InterPro" id="IPR013783">
    <property type="entry name" value="Ig-like_fold"/>
</dbReference>
<name>A0A2Z3GS94_9BACT</name>
<evidence type="ECO:0000313" key="2">
    <source>
        <dbReference type="Proteomes" id="UP000245999"/>
    </source>
</evidence>
<sequence length="740" mass="76862">MRFYIRSKSQKINSNSFFGFPTPAPPLMPLLFTNACRRAALLALAAGALAGSAAAQSPGSLAAPEVACGLVPLAPAARAAGAPLIIEAQVLSAQSFWDASRRHLFTRHRLRVFSLLKGSAADTAGLVVVTEGGRLGLDQQLLTNTLRLAPGQQGVLFLAPAPWPGLGLAGTAYAVYSSAQGFVAYDLAHATAADPVRTYPAIDATFYRGLDPLGAQARRALQPNPALAAAQRHQLAAAKGTAVATILGMQPVQLAAGTGAVLTIRGSGFGDVRGAGFVEFANADDGGRTFEQPLATDYVAWADGAIQVRVPSSGAGGHPAGSGLVRVTPDGGTVGASPQLLTVVYALSNVKSTDAQPTVQRPNHVATNGLGGLTFHFTPNFGGNAAAGAAWQRALASWRCQTGMNWALGDAAPANDIASDGRSTVAFDLPSAALPAGILGRTTSYYQGCYAADRSVVYYVGEVDMQFSTVAAFQFGPALALGLAIDFETVAVHELGHAQQFGHLIRPGAIMHYAVARGQNSRRLAPESDVAGGRQVLRTRSFRNRGCGGPALLPAPLTALSAAVEAGAGPVLRWATQAECFLAGFVVERSAGLDTAAATAGWQPVATVALGAPGGTYQVTDAQPAARLVYYRLALLRPDGTRDYAAPLPVAPDAAPQVALFPNPVTGTQLSLQYPAAANATALTYSIYDELGRRYRLAAAAVQPGLNVLTFDVGALPRGFYIFRWQDGQGNNQSRKFLRL</sequence>
<dbReference type="InterPro" id="IPR024079">
    <property type="entry name" value="MetalloPept_cat_dom_sf"/>
</dbReference>
<proteinExistence type="predicted"/>
<dbReference type="AlphaFoldDB" id="A0A2Z3GS94"/>
<dbReference type="EMBL" id="CP029145">
    <property type="protein sequence ID" value="AWM34266.1"/>
    <property type="molecule type" value="Genomic_DNA"/>
</dbReference>
<dbReference type="KEGG" id="hnv:DDQ68_16620"/>
<evidence type="ECO:0000313" key="1">
    <source>
        <dbReference type="EMBL" id="AWM34266.1"/>
    </source>
</evidence>
<gene>
    <name evidence="1" type="ORF">DDQ68_16620</name>
</gene>
<dbReference type="Gene3D" id="2.60.40.10">
    <property type="entry name" value="Immunoglobulins"/>
    <property type="match status" value="1"/>
</dbReference>
<dbReference type="Proteomes" id="UP000245999">
    <property type="component" value="Chromosome"/>
</dbReference>
<protein>
    <recommendedName>
        <fullName evidence="3">T9SS C-terminal target domain-containing protein</fullName>
    </recommendedName>
</protein>
<dbReference type="SUPFAM" id="SSF55486">
    <property type="entry name" value="Metalloproteases ('zincins'), catalytic domain"/>
    <property type="match status" value="1"/>
</dbReference>
<dbReference type="NCBIfam" id="TIGR04183">
    <property type="entry name" value="Por_Secre_tail"/>
    <property type="match status" value="1"/>
</dbReference>
<accession>A0A2Z3GS94</accession>
<dbReference type="Gene3D" id="3.40.390.10">
    <property type="entry name" value="Collagenase (Catalytic Domain)"/>
    <property type="match status" value="1"/>
</dbReference>
<organism evidence="1 2">
    <name type="scientific">Hymenobacter nivis</name>
    <dbReference type="NCBI Taxonomy" id="1850093"/>
    <lineage>
        <taxon>Bacteria</taxon>
        <taxon>Pseudomonadati</taxon>
        <taxon>Bacteroidota</taxon>
        <taxon>Cytophagia</taxon>
        <taxon>Cytophagales</taxon>
        <taxon>Hymenobacteraceae</taxon>
        <taxon>Hymenobacter</taxon>
    </lineage>
</organism>
<dbReference type="InterPro" id="IPR026444">
    <property type="entry name" value="Secre_tail"/>
</dbReference>